<dbReference type="HAMAP" id="MF_00019">
    <property type="entry name" value="PlsX"/>
    <property type="match status" value="1"/>
</dbReference>
<keyword evidence="7 10" id="KW-1208">Phospholipid metabolism</keyword>
<dbReference type="GO" id="GO:0006633">
    <property type="term" value="P:fatty acid biosynthetic process"/>
    <property type="evidence" value="ECO:0007669"/>
    <property type="project" value="UniProtKB-UniRule"/>
</dbReference>
<dbReference type="PANTHER" id="PTHR30100:SF1">
    <property type="entry name" value="PHOSPHATE ACYLTRANSFERASE"/>
    <property type="match status" value="1"/>
</dbReference>
<dbReference type="Gene3D" id="3.40.718.10">
    <property type="entry name" value="Isopropylmalate Dehydrogenase"/>
    <property type="match status" value="1"/>
</dbReference>
<evidence type="ECO:0000256" key="5">
    <source>
        <dbReference type="ARBA" id="ARBA00023098"/>
    </source>
</evidence>
<evidence type="ECO:0000256" key="3">
    <source>
        <dbReference type="ARBA" id="ARBA00022516"/>
    </source>
</evidence>
<keyword evidence="11" id="KW-0012">Acyltransferase</keyword>
<keyword evidence="4 10" id="KW-0808">Transferase</keyword>
<keyword evidence="6 10" id="KW-0594">Phospholipid biosynthesis</keyword>
<evidence type="ECO:0000256" key="10">
    <source>
        <dbReference type="HAMAP-Rule" id="MF_00019"/>
    </source>
</evidence>
<evidence type="ECO:0000256" key="1">
    <source>
        <dbReference type="ARBA" id="ARBA00001232"/>
    </source>
</evidence>
<keyword evidence="2 10" id="KW-0963">Cytoplasm</keyword>
<dbReference type="PIRSF" id="PIRSF002465">
    <property type="entry name" value="Phsphlp_syn_PlsX"/>
    <property type="match status" value="1"/>
</dbReference>
<reference evidence="11" key="2">
    <citation type="journal article" date="2021" name="PeerJ">
        <title>Extensive microbial diversity within the chicken gut microbiome revealed by metagenomics and culture.</title>
        <authorList>
            <person name="Gilroy R."/>
            <person name="Ravi A."/>
            <person name="Getino M."/>
            <person name="Pursley I."/>
            <person name="Horton D.L."/>
            <person name="Alikhan N.F."/>
            <person name="Baker D."/>
            <person name="Gharbi K."/>
            <person name="Hall N."/>
            <person name="Watson M."/>
            <person name="Adriaenssens E.M."/>
            <person name="Foster-Nyarko E."/>
            <person name="Jarju S."/>
            <person name="Secka A."/>
            <person name="Antonio M."/>
            <person name="Oren A."/>
            <person name="Chaudhuri R.R."/>
            <person name="La Ragione R."/>
            <person name="Hildebrand F."/>
            <person name="Pallen M.J."/>
        </authorList>
    </citation>
    <scope>NUCLEOTIDE SEQUENCE</scope>
    <source>
        <strain evidence="11">CHK195-11698</strain>
    </source>
</reference>
<keyword evidence="3 10" id="KW-0444">Lipid biosynthesis</keyword>
<dbReference type="GO" id="GO:0005737">
    <property type="term" value="C:cytoplasm"/>
    <property type="evidence" value="ECO:0007669"/>
    <property type="project" value="UniProtKB-SubCell"/>
</dbReference>
<comment type="subcellular location">
    <subcellularLocation>
        <location evidence="10">Cytoplasm</location>
    </subcellularLocation>
    <text evidence="10">Associated with the membrane possibly through PlsY.</text>
</comment>
<evidence type="ECO:0000256" key="7">
    <source>
        <dbReference type="ARBA" id="ARBA00023264"/>
    </source>
</evidence>
<comment type="catalytic activity">
    <reaction evidence="1 10">
        <text>a fatty acyl-[ACP] + phosphate = an acyl phosphate + holo-[ACP]</text>
        <dbReference type="Rhea" id="RHEA:42292"/>
        <dbReference type="Rhea" id="RHEA-COMP:9685"/>
        <dbReference type="Rhea" id="RHEA-COMP:14125"/>
        <dbReference type="ChEBI" id="CHEBI:43474"/>
        <dbReference type="ChEBI" id="CHEBI:59918"/>
        <dbReference type="ChEBI" id="CHEBI:64479"/>
        <dbReference type="ChEBI" id="CHEBI:138651"/>
        <dbReference type="EC" id="2.3.1.274"/>
    </reaction>
</comment>
<evidence type="ECO:0000256" key="6">
    <source>
        <dbReference type="ARBA" id="ARBA00023209"/>
    </source>
</evidence>
<dbReference type="GO" id="GO:0008654">
    <property type="term" value="P:phospholipid biosynthetic process"/>
    <property type="evidence" value="ECO:0007669"/>
    <property type="project" value="UniProtKB-KW"/>
</dbReference>
<gene>
    <name evidence="10 11" type="primary">plsX</name>
    <name evidence="11" type="ORF">IAD15_11560</name>
</gene>
<protein>
    <recommendedName>
        <fullName evidence="8 10">Phosphate acyltransferase</fullName>
        <ecNumber evidence="8 10">2.3.1.274</ecNumber>
    </recommendedName>
    <alternativeName>
        <fullName evidence="10">Acyl-ACP phosphotransacylase</fullName>
    </alternativeName>
    <alternativeName>
        <fullName evidence="10">Acyl-[acyl-carrier-protein]--phosphate acyltransferase</fullName>
    </alternativeName>
    <alternativeName>
        <fullName evidence="10">Phosphate-acyl-ACP acyltransferase</fullName>
    </alternativeName>
</protein>
<comment type="pathway">
    <text evidence="10">Lipid metabolism; phospholipid metabolism.</text>
</comment>
<dbReference type="InterPro" id="IPR012281">
    <property type="entry name" value="Phospholipid_synth_PlsX-like"/>
</dbReference>
<reference evidence="11" key="1">
    <citation type="submission" date="2020-10" db="EMBL/GenBank/DDBJ databases">
        <authorList>
            <person name="Gilroy R."/>
        </authorList>
    </citation>
    <scope>NUCLEOTIDE SEQUENCE</scope>
    <source>
        <strain evidence="11">CHK195-11698</strain>
    </source>
</reference>
<evidence type="ECO:0000313" key="11">
    <source>
        <dbReference type="EMBL" id="HIU14683.1"/>
    </source>
</evidence>
<dbReference type="InterPro" id="IPR003664">
    <property type="entry name" value="FA_synthesis"/>
</dbReference>
<evidence type="ECO:0000256" key="9">
    <source>
        <dbReference type="ARBA" id="ARBA00046608"/>
    </source>
</evidence>
<name>A0A9D1L0J0_9FIRM</name>
<accession>A0A9D1L0J0</accession>
<proteinExistence type="inferred from homology"/>
<dbReference type="EMBL" id="DVMJ01000107">
    <property type="protein sequence ID" value="HIU14683.1"/>
    <property type="molecule type" value="Genomic_DNA"/>
</dbReference>
<comment type="similarity">
    <text evidence="10">Belongs to the PlsX family.</text>
</comment>
<organism evidence="11 12">
    <name type="scientific">Candidatus Fimiplasma intestinipullorum</name>
    <dbReference type="NCBI Taxonomy" id="2840825"/>
    <lineage>
        <taxon>Bacteria</taxon>
        <taxon>Bacillati</taxon>
        <taxon>Bacillota</taxon>
        <taxon>Clostridia</taxon>
        <taxon>Eubacteriales</taxon>
        <taxon>Candidatus Fimiplasma</taxon>
    </lineage>
</organism>
<comment type="function">
    <text evidence="10">Catalyzes the reversible formation of acyl-phosphate (acyl-PO(4)) from acyl-[acyl-carrier-protein] (acyl-ACP). This enzyme utilizes acyl-ACP as fatty acyl donor, but not acyl-CoA.</text>
</comment>
<comment type="caution">
    <text evidence="11">The sequence shown here is derived from an EMBL/GenBank/DDBJ whole genome shotgun (WGS) entry which is preliminary data.</text>
</comment>
<evidence type="ECO:0000256" key="2">
    <source>
        <dbReference type="ARBA" id="ARBA00022490"/>
    </source>
</evidence>
<dbReference type="GO" id="GO:0043811">
    <property type="term" value="F:phosphate:acyl-[acyl carrier protein] acyltransferase activity"/>
    <property type="evidence" value="ECO:0007669"/>
    <property type="project" value="UniProtKB-UniRule"/>
</dbReference>
<evidence type="ECO:0000256" key="4">
    <source>
        <dbReference type="ARBA" id="ARBA00022679"/>
    </source>
</evidence>
<dbReference type="AlphaFoldDB" id="A0A9D1L0J0"/>
<dbReference type="EC" id="2.3.1.274" evidence="8 10"/>
<keyword evidence="5 10" id="KW-0443">Lipid metabolism</keyword>
<evidence type="ECO:0000256" key="8">
    <source>
        <dbReference type="ARBA" id="ARBA00024069"/>
    </source>
</evidence>
<dbReference type="Proteomes" id="UP000824175">
    <property type="component" value="Unassembled WGS sequence"/>
</dbReference>
<dbReference type="NCBIfam" id="TIGR00182">
    <property type="entry name" value="plsX"/>
    <property type="match status" value="1"/>
</dbReference>
<comment type="subunit">
    <text evidence="9 10">Homodimer. Probably interacts with PlsY.</text>
</comment>
<evidence type="ECO:0000313" key="12">
    <source>
        <dbReference type="Proteomes" id="UP000824175"/>
    </source>
</evidence>
<dbReference type="PANTHER" id="PTHR30100">
    <property type="entry name" value="FATTY ACID/PHOSPHOLIPID SYNTHESIS PROTEIN PLSX"/>
    <property type="match status" value="1"/>
</dbReference>
<dbReference type="Pfam" id="PF02504">
    <property type="entry name" value="FA_synthesis"/>
    <property type="match status" value="1"/>
</dbReference>
<sequence length="329" mass="35366">MYKLAIDASSGDLGSSIVVKACQNFVKEYQDTYLYVTGKIDELKSLEGLPNVEIVEANDVLGMTESIMAVRRKKDSSMVKAVTLAREDKADAVVSCGSTGAFYASAMLFLKRLEGVEKCGLLATLPTKNGKGVCMCDVGANAENSAEQLEQFAIMGSCYVSCVKGVDQPKVALLNIGSEEKKGDEAHQKAYQLMKANPHLNFVGNIEGREILNGDVDLIVTDGFSGNIALKTIEGAGKVLIDMLKENLMSTTRSKVGALLAKPALYEMKNKFDYKSVGGAFMAGFTKPVVKAHGASDDVAFLNAMKLARSMVKEESIEKMKAGLMHEAD</sequence>
<dbReference type="SUPFAM" id="SSF53659">
    <property type="entry name" value="Isocitrate/Isopropylmalate dehydrogenase-like"/>
    <property type="match status" value="1"/>
</dbReference>